<evidence type="ECO:0000313" key="3">
    <source>
        <dbReference type="Proteomes" id="UP001154322"/>
    </source>
</evidence>
<dbReference type="RefSeq" id="WP_213430574.1">
    <property type="nucleotide sequence ID" value="NZ_AP031290.1"/>
</dbReference>
<dbReference type="EMBL" id="CALYLO010000011">
    <property type="protein sequence ID" value="CAH8248503.1"/>
    <property type="molecule type" value="Genomic_DNA"/>
</dbReference>
<organism evidence="2 3">
    <name type="scientific">Paenibacillus melissococcoides</name>
    <dbReference type="NCBI Taxonomy" id="2912268"/>
    <lineage>
        <taxon>Bacteria</taxon>
        <taxon>Bacillati</taxon>
        <taxon>Bacillota</taxon>
        <taxon>Bacilli</taxon>
        <taxon>Bacillales</taxon>
        <taxon>Paenibacillaceae</taxon>
        <taxon>Paenibacillus</taxon>
    </lineage>
</organism>
<feature type="transmembrane region" description="Helical" evidence="1">
    <location>
        <begin position="112"/>
        <end position="132"/>
    </location>
</feature>
<comment type="caution">
    <text evidence="2">The sequence shown here is derived from an EMBL/GenBank/DDBJ whole genome shotgun (WGS) entry which is preliminary data.</text>
</comment>
<feature type="transmembrane region" description="Helical" evidence="1">
    <location>
        <begin position="12"/>
        <end position="31"/>
    </location>
</feature>
<evidence type="ECO:0000256" key="1">
    <source>
        <dbReference type="SAM" id="Phobius"/>
    </source>
</evidence>
<accession>A0ABN8UG28</accession>
<keyword evidence="1" id="KW-0812">Transmembrane</keyword>
<feature type="transmembrane region" description="Helical" evidence="1">
    <location>
        <begin position="43"/>
        <end position="67"/>
    </location>
</feature>
<proteinExistence type="predicted"/>
<protein>
    <submittedName>
        <fullName evidence="2">Uncharacterized protein</fullName>
    </submittedName>
</protein>
<dbReference type="Proteomes" id="UP001154322">
    <property type="component" value="Unassembled WGS sequence"/>
</dbReference>
<keyword evidence="1" id="KW-0472">Membrane</keyword>
<keyword evidence="3" id="KW-1185">Reference proteome</keyword>
<evidence type="ECO:0000313" key="2">
    <source>
        <dbReference type="EMBL" id="CAH8248503.1"/>
    </source>
</evidence>
<keyword evidence="1" id="KW-1133">Transmembrane helix</keyword>
<gene>
    <name evidence="2" type="ORF">WJ0W_007171</name>
</gene>
<sequence>MFSAIADGFHYLFGLLGEGFLYLLNGIYALFRPLLDLLDMIFYFVYMLGVIVVKIVKLVFAVARMLIGLVQGLFATILGLSFSGRAAMLPGSYQDAFSQLQPTMRKLQLDKVAYVIQFGIWVFTAFGAIQIIGKMRGGGDD</sequence>
<name>A0ABN8UG28_9BACL</name>
<reference evidence="2" key="1">
    <citation type="submission" date="2022-06" db="EMBL/GenBank/DDBJ databases">
        <authorList>
            <person name="Dietemann V."/>
            <person name="Ory F."/>
            <person name="Dainat B."/>
            <person name="Oberhansli S."/>
        </authorList>
    </citation>
    <scope>NUCLEOTIDE SEQUENCE</scope>
    <source>
        <strain evidence="2">Ena-SAMPLE-TAB-26-04-2022-14:26:32:270-5432</strain>
    </source>
</reference>
<feature type="transmembrane region" description="Helical" evidence="1">
    <location>
        <begin position="73"/>
        <end position="91"/>
    </location>
</feature>